<dbReference type="PATRIC" id="fig|676032.3.peg.1233"/>
<keyword evidence="1" id="KW-1133">Transmembrane helix</keyword>
<gene>
    <name evidence="2" type="ordered locus">FN3523_1225</name>
</gene>
<protein>
    <submittedName>
        <fullName evidence="2">Uncharacterized protein</fullName>
    </submittedName>
</protein>
<feature type="transmembrane region" description="Helical" evidence="1">
    <location>
        <begin position="79"/>
        <end position="96"/>
    </location>
</feature>
<feature type="transmembrane region" description="Helical" evidence="1">
    <location>
        <begin position="124"/>
        <end position="144"/>
    </location>
</feature>
<organism evidence="2 3">
    <name type="scientific">Francisella hispaniensis</name>
    <dbReference type="NCBI Taxonomy" id="622488"/>
    <lineage>
        <taxon>Bacteria</taxon>
        <taxon>Pseudomonadati</taxon>
        <taxon>Pseudomonadota</taxon>
        <taxon>Gammaproteobacteria</taxon>
        <taxon>Thiotrichales</taxon>
        <taxon>Francisellaceae</taxon>
        <taxon>Francisella</taxon>
    </lineage>
</organism>
<dbReference type="EMBL" id="CP002558">
    <property type="protein sequence ID" value="AEE26528.1"/>
    <property type="molecule type" value="Genomic_DNA"/>
</dbReference>
<keyword evidence="1" id="KW-0812">Transmembrane</keyword>
<dbReference type="AlphaFoldDB" id="F4BGD4"/>
<feature type="transmembrane region" description="Helical" evidence="1">
    <location>
        <begin position="150"/>
        <end position="168"/>
    </location>
</feature>
<sequence>MVLLFVLSLNEVYSRYIDQDPIRIFQDGAVKSAIILFSFLAITSFFYIDKNLIIISILFIANLSGSILLGSIQAKRMAFIMYLISAIVIINISPYVHDIFKEKFILIVFVVFVAFWIRRFGEAFTIFPIMVVVLTCICFIRFPLAQYNHLSFTFTAILIGLAFYILIIRNYKIMNSEDIEKIVHEFMRLYIRNYLNAFDKAKSRKFTQTDIVSVSNLKYQNINSLKNHGLMFLRKNTQDSWRYLTHNFVVFNRLTPKFILSYKRLISNYILLGFEDNHEVKELLQSLERIFKETLFLMLYIQKKPDLFKKKSDEIEHWKYKLEIGYIQKYQHDKQKRKLLFDCILLLDDMFISLENIKEAYYDLF</sequence>
<reference evidence="3" key="1">
    <citation type="journal article" date="2011" name="Appl. Environ. Microbiol.">
        <title>Common ancestry and novel genetic traits of Francisella novicida-like isolates from North America and Australia as revealed by comparative genomic analyses.</title>
        <authorList>
            <person name="Siddaramappa S."/>
            <person name="Challacombe J.F."/>
            <person name="Petersen J.M."/>
            <person name="Pillai S."/>
            <person name="Hogg G."/>
            <person name="Kuske C.R."/>
        </authorList>
    </citation>
    <scope>NUCLEOTIDE SEQUENCE [LARGE SCALE GENOMIC DNA]</scope>
    <source>
        <strain evidence="3">3523</strain>
    </source>
</reference>
<evidence type="ECO:0000256" key="1">
    <source>
        <dbReference type="SAM" id="Phobius"/>
    </source>
</evidence>
<dbReference type="Proteomes" id="UP000008303">
    <property type="component" value="Chromosome"/>
</dbReference>
<feature type="transmembrane region" description="Helical" evidence="1">
    <location>
        <begin position="102"/>
        <end position="117"/>
    </location>
</feature>
<accession>F4BGD4</accession>
<name>F4BGD4_9GAMM</name>
<dbReference type="eggNOG" id="ENOG502ZHSQ">
    <property type="taxonomic scope" value="Bacteria"/>
</dbReference>
<feature type="transmembrane region" description="Helical" evidence="1">
    <location>
        <begin position="29"/>
        <end position="47"/>
    </location>
</feature>
<keyword evidence="1" id="KW-0472">Membrane</keyword>
<dbReference type="KEGG" id="fcn:FN3523_1225"/>
<evidence type="ECO:0000313" key="3">
    <source>
        <dbReference type="Proteomes" id="UP000008303"/>
    </source>
</evidence>
<feature type="transmembrane region" description="Helical" evidence="1">
    <location>
        <begin position="53"/>
        <end position="72"/>
    </location>
</feature>
<proteinExistence type="predicted"/>
<dbReference type="HOGENOM" id="CLU_771069_0_0_6"/>
<evidence type="ECO:0000313" key="2">
    <source>
        <dbReference type="EMBL" id="AEE26528.1"/>
    </source>
</evidence>